<dbReference type="InterPro" id="IPR036188">
    <property type="entry name" value="FAD/NAD-bd_sf"/>
</dbReference>
<dbReference type="Proteomes" id="UP000245370">
    <property type="component" value="Unassembled WGS sequence"/>
</dbReference>
<comment type="similarity">
    <text evidence="2">Belongs to the FAD-dependent oxidoreductase family.</text>
</comment>
<dbReference type="OrthoDB" id="9792592at2"/>
<organism evidence="6 7">
    <name type="scientific">Brumimicrobium oceani</name>
    <dbReference type="NCBI Taxonomy" id="2100725"/>
    <lineage>
        <taxon>Bacteria</taxon>
        <taxon>Pseudomonadati</taxon>
        <taxon>Bacteroidota</taxon>
        <taxon>Flavobacteriia</taxon>
        <taxon>Flavobacteriales</taxon>
        <taxon>Crocinitomicaceae</taxon>
        <taxon>Brumimicrobium</taxon>
    </lineage>
</organism>
<reference evidence="6 7" key="1">
    <citation type="submission" date="2018-05" db="EMBL/GenBank/DDBJ databases">
        <title>Brumimicrobium oceani sp. nov., isolated from coastal sediment.</title>
        <authorList>
            <person name="Kou Y."/>
        </authorList>
    </citation>
    <scope>NUCLEOTIDE SEQUENCE [LARGE SCALE GENOMIC DNA]</scope>
    <source>
        <strain evidence="6 7">C305</strain>
    </source>
</reference>
<reference evidence="6 7" key="2">
    <citation type="submission" date="2018-05" db="EMBL/GenBank/DDBJ databases">
        <authorList>
            <person name="Lanie J.A."/>
            <person name="Ng W.-L."/>
            <person name="Kazmierczak K.M."/>
            <person name="Andrzejewski T.M."/>
            <person name="Davidsen T.M."/>
            <person name="Wayne K.J."/>
            <person name="Tettelin H."/>
            <person name="Glass J.I."/>
            <person name="Rusch D."/>
            <person name="Podicherti R."/>
            <person name="Tsui H.-C.T."/>
            <person name="Winkler M.E."/>
        </authorList>
    </citation>
    <scope>NUCLEOTIDE SEQUENCE [LARGE SCALE GENOMIC DNA]</scope>
    <source>
        <strain evidence="6 7">C305</strain>
    </source>
</reference>
<evidence type="ECO:0000256" key="3">
    <source>
        <dbReference type="ARBA" id="ARBA00022630"/>
    </source>
</evidence>
<dbReference type="Gene3D" id="3.50.50.60">
    <property type="entry name" value="FAD/NAD(P)-binding domain"/>
    <property type="match status" value="2"/>
</dbReference>
<gene>
    <name evidence="6" type="ORF">DIT68_11585</name>
</gene>
<accession>A0A2U2XB34</accession>
<dbReference type="PRINTS" id="PR00411">
    <property type="entry name" value="PNDRDTASEI"/>
</dbReference>
<evidence type="ECO:0000256" key="4">
    <source>
        <dbReference type="ARBA" id="ARBA00022827"/>
    </source>
</evidence>
<comment type="cofactor">
    <cofactor evidence="1">
        <name>FAD</name>
        <dbReference type="ChEBI" id="CHEBI:57692"/>
    </cofactor>
</comment>
<protein>
    <submittedName>
        <fullName evidence="6">FAD-dependent oxidoreductase</fullName>
    </submittedName>
</protein>
<comment type="caution">
    <text evidence="6">The sequence shown here is derived from an EMBL/GenBank/DDBJ whole genome shotgun (WGS) entry which is preliminary data.</text>
</comment>
<dbReference type="GO" id="GO:0016491">
    <property type="term" value="F:oxidoreductase activity"/>
    <property type="evidence" value="ECO:0007669"/>
    <property type="project" value="InterPro"/>
</dbReference>
<proteinExistence type="inferred from homology"/>
<evidence type="ECO:0000256" key="1">
    <source>
        <dbReference type="ARBA" id="ARBA00001974"/>
    </source>
</evidence>
<dbReference type="InterPro" id="IPR023753">
    <property type="entry name" value="FAD/NAD-binding_dom"/>
</dbReference>
<dbReference type="Pfam" id="PF07992">
    <property type="entry name" value="Pyr_redox_2"/>
    <property type="match status" value="1"/>
</dbReference>
<keyword evidence="3" id="KW-0285">Flavoprotein</keyword>
<evidence type="ECO:0000313" key="7">
    <source>
        <dbReference type="Proteomes" id="UP000245370"/>
    </source>
</evidence>
<evidence type="ECO:0000259" key="5">
    <source>
        <dbReference type="Pfam" id="PF07992"/>
    </source>
</evidence>
<dbReference type="PRINTS" id="PR00368">
    <property type="entry name" value="FADPNR"/>
</dbReference>
<dbReference type="InterPro" id="IPR050260">
    <property type="entry name" value="FAD-bd_OxRdtase"/>
</dbReference>
<evidence type="ECO:0000313" key="6">
    <source>
        <dbReference type="EMBL" id="PWH85006.1"/>
    </source>
</evidence>
<dbReference type="EMBL" id="QFRJ01000009">
    <property type="protein sequence ID" value="PWH85006.1"/>
    <property type="molecule type" value="Genomic_DNA"/>
</dbReference>
<dbReference type="PANTHER" id="PTHR43429">
    <property type="entry name" value="PYRIDINE NUCLEOTIDE-DISULFIDE OXIDOREDUCTASE DOMAIN-CONTAINING"/>
    <property type="match status" value="1"/>
</dbReference>
<name>A0A2U2XB34_9FLAO</name>
<keyword evidence="4" id="KW-0274">FAD</keyword>
<dbReference type="PANTHER" id="PTHR43429:SF3">
    <property type="entry name" value="NITRITE REDUCTASE [NAD(P)H]"/>
    <property type="match status" value="1"/>
</dbReference>
<keyword evidence="7" id="KW-1185">Reference proteome</keyword>
<dbReference type="SUPFAM" id="SSF51905">
    <property type="entry name" value="FAD/NAD(P)-binding domain"/>
    <property type="match status" value="1"/>
</dbReference>
<evidence type="ECO:0000256" key="2">
    <source>
        <dbReference type="ARBA" id="ARBA00006442"/>
    </source>
</evidence>
<dbReference type="AlphaFoldDB" id="A0A2U2XB34"/>
<feature type="domain" description="FAD/NAD(P)-binding" evidence="5">
    <location>
        <begin position="3"/>
        <end position="283"/>
    </location>
</feature>
<sequence length="446" mass="51791">MEHVVIIGNGIAGVTAARHIRKKSDKRITIISSESKYFFSRTALMYVYMGHMRFEDIQPYENHFWKKNRIDLIEDYVDEVDFQSKTLKLLQTPPIHYDQLILATGSKPNKFGWKGQDFHGVQGLYSKKDLDLMEQNTRGISEAVLVGGGLIGVEMAEMLLSRNINVTFLIREKTFWGNALPESDSNFVTQHLNRHHGLTLLFEEELDEIIPDNSKRVKEIKTKSGKIIPCQFVGLAAGVSPNIDFLKKSELETDKGILVNPDLSTNQKDVYAIGDCAQFRTPINDRGPVEQVWYTGRMMGETVAQTIVGNKLNYQPSHWFNSAKFFDLEYQTYGRVWAKPKDNETSFIWKNDKEEVLLHFVFDKDSKEFKGINTFGLRLRHELFEKWLNEKATIQHVLKYLKTANFEPEFFKHFEKEIVESFNQEFDEKVELAPKKWWGKLMKDKV</sequence>
<dbReference type="RefSeq" id="WP_109359969.1">
    <property type="nucleotide sequence ID" value="NZ_QFRJ01000009.1"/>
</dbReference>